<keyword evidence="3 11" id="KW-0813">Transport</keyword>
<keyword evidence="7 13" id="KW-1133">Transmembrane helix</keyword>
<evidence type="ECO:0000313" key="14">
    <source>
        <dbReference type="EMBL" id="KAG9248575.1"/>
    </source>
</evidence>
<evidence type="ECO:0000256" key="2">
    <source>
        <dbReference type="ARBA" id="ARBA00006375"/>
    </source>
</evidence>
<keyword evidence="6" id="KW-0999">Mitochondrion inner membrane</keyword>
<proteinExistence type="inferred from homology"/>
<evidence type="ECO:0000256" key="12">
    <source>
        <dbReference type="SAM" id="MobiDB-lite"/>
    </source>
</evidence>
<feature type="transmembrane region" description="Helical" evidence="13">
    <location>
        <begin position="318"/>
        <end position="340"/>
    </location>
</feature>
<dbReference type="AlphaFoldDB" id="A0A9P7ZAW2"/>
<comment type="subcellular location">
    <subcellularLocation>
        <location evidence="1">Mitochondrion membrane</location>
        <topology evidence="1">Multi-pass membrane protein</topology>
    </subcellularLocation>
</comment>
<evidence type="ECO:0000256" key="10">
    <source>
        <dbReference type="PROSITE-ProRule" id="PRU00282"/>
    </source>
</evidence>
<feature type="region of interest" description="Disordered" evidence="12">
    <location>
        <begin position="1"/>
        <end position="27"/>
    </location>
</feature>
<dbReference type="PROSITE" id="PS50920">
    <property type="entry name" value="SOLCAR"/>
    <property type="match status" value="3"/>
</dbReference>
<evidence type="ECO:0000256" key="6">
    <source>
        <dbReference type="ARBA" id="ARBA00022792"/>
    </source>
</evidence>
<dbReference type="Gene3D" id="1.50.40.10">
    <property type="entry name" value="Mitochondrial carrier domain"/>
    <property type="match status" value="2"/>
</dbReference>
<feature type="compositionally biased region" description="Polar residues" evidence="12">
    <location>
        <begin position="1"/>
        <end position="11"/>
    </location>
</feature>
<feature type="repeat" description="Solcar" evidence="10">
    <location>
        <begin position="32"/>
        <end position="114"/>
    </location>
</feature>
<evidence type="ECO:0000256" key="8">
    <source>
        <dbReference type="ARBA" id="ARBA00023128"/>
    </source>
</evidence>
<evidence type="ECO:0000256" key="4">
    <source>
        <dbReference type="ARBA" id="ARBA00022692"/>
    </source>
</evidence>
<feature type="transmembrane region" description="Helical" evidence="13">
    <location>
        <begin position="266"/>
        <end position="286"/>
    </location>
</feature>
<dbReference type="PANTHER" id="PTHR45624">
    <property type="entry name" value="MITOCHONDRIAL BASIC AMINO ACIDS TRANSPORTER-RELATED"/>
    <property type="match status" value="1"/>
</dbReference>
<keyword evidence="5" id="KW-0677">Repeat</keyword>
<dbReference type="InterPro" id="IPR023395">
    <property type="entry name" value="MCP_dom_sf"/>
</dbReference>
<dbReference type="InterPro" id="IPR050567">
    <property type="entry name" value="Mitochondrial_Carrier"/>
</dbReference>
<evidence type="ECO:0000256" key="9">
    <source>
        <dbReference type="ARBA" id="ARBA00023136"/>
    </source>
</evidence>
<name>A0A9P7ZAW2_9HELO</name>
<dbReference type="Proteomes" id="UP000887226">
    <property type="component" value="Unassembled WGS sequence"/>
</dbReference>
<evidence type="ECO:0000256" key="7">
    <source>
        <dbReference type="ARBA" id="ARBA00022989"/>
    </source>
</evidence>
<evidence type="ECO:0000256" key="11">
    <source>
        <dbReference type="RuleBase" id="RU000488"/>
    </source>
</evidence>
<reference evidence="14" key="1">
    <citation type="journal article" date="2021" name="IMA Fungus">
        <title>Genomic characterization of three marine fungi, including Emericellopsis atlantica sp. nov. with signatures of a generalist lifestyle and marine biomass degradation.</title>
        <authorList>
            <person name="Hagestad O.C."/>
            <person name="Hou L."/>
            <person name="Andersen J.H."/>
            <person name="Hansen E.H."/>
            <person name="Altermark B."/>
            <person name="Li C."/>
            <person name="Kuhnert E."/>
            <person name="Cox R.J."/>
            <person name="Crous P.W."/>
            <person name="Spatafora J.W."/>
            <person name="Lail K."/>
            <person name="Amirebrahimi M."/>
            <person name="Lipzen A."/>
            <person name="Pangilinan J."/>
            <person name="Andreopoulos W."/>
            <person name="Hayes R.D."/>
            <person name="Ng V."/>
            <person name="Grigoriev I.V."/>
            <person name="Jackson S.A."/>
            <person name="Sutton T.D.S."/>
            <person name="Dobson A.D.W."/>
            <person name="Rama T."/>
        </authorList>
    </citation>
    <scope>NUCLEOTIDE SEQUENCE</scope>
    <source>
        <strain evidence="14">TRa3180A</strain>
    </source>
</reference>
<dbReference type="OrthoDB" id="2382881at2759"/>
<evidence type="ECO:0000256" key="1">
    <source>
        <dbReference type="ARBA" id="ARBA00004225"/>
    </source>
</evidence>
<accession>A0A9P7ZAW2</accession>
<evidence type="ECO:0000256" key="13">
    <source>
        <dbReference type="SAM" id="Phobius"/>
    </source>
</evidence>
<comment type="caution">
    <text evidence="14">The sequence shown here is derived from an EMBL/GenBank/DDBJ whole genome shotgun (WGS) entry which is preliminary data.</text>
</comment>
<keyword evidence="9 10" id="KW-0472">Membrane</keyword>
<dbReference type="PANTHER" id="PTHR45624:SF9">
    <property type="entry name" value="CARRIER PROTEIN, PUTATIVE (AFU_ORTHOLOGUE AFUA_4G06390)-RELATED"/>
    <property type="match status" value="1"/>
</dbReference>
<dbReference type="Pfam" id="PF00153">
    <property type="entry name" value="Mito_carr"/>
    <property type="match status" value="3"/>
</dbReference>
<feature type="repeat" description="Solcar" evidence="10">
    <location>
        <begin position="141"/>
        <end position="252"/>
    </location>
</feature>
<keyword evidence="4 10" id="KW-0812">Transmembrane</keyword>
<dbReference type="SUPFAM" id="SSF103506">
    <property type="entry name" value="Mitochondrial carrier"/>
    <property type="match status" value="1"/>
</dbReference>
<dbReference type="InterPro" id="IPR018108">
    <property type="entry name" value="MCP_transmembrane"/>
</dbReference>
<protein>
    <submittedName>
        <fullName evidence="14">Mitochondrial carrier domain-containing protein</fullName>
    </submittedName>
</protein>
<sequence length="352" mass="38853">MASTQPGQQDGIQPEQLNDPYSRKPSNQKIWPKRYRTELAASASSLLSTFAAFPLDSVKTRMQTYRYDSIMDCVRHTYRTEGYQGFFRGVMAPLASVTVVRTISFSVYQKSKYTYSEWMHRNFGIDPLVHVNTLGTIPNFASMACFAAAGATAGSFITVVACPFELTKVSAQVAVLMTDSKAKVNASSMSEPITINREVAASYQNKGTFKTAKNIIKHRGAMGLYSGFHLHLARDTLGTATYFMTYESAKQLLTTYRGDRSPTNPLAVVFAGGLCGAASWMLIYPIDTAKSKYQRSCLAACKGEEVQSESVKLWKKDMYSGLGVSILRSAVVNAIFFSAFELIKKEINNMDG</sequence>
<evidence type="ECO:0000256" key="3">
    <source>
        <dbReference type="ARBA" id="ARBA00022448"/>
    </source>
</evidence>
<evidence type="ECO:0000313" key="15">
    <source>
        <dbReference type="Proteomes" id="UP000887226"/>
    </source>
</evidence>
<keyword evidence="8" id="KW-0496">Mitochondrion</keyword>
<organism evidence="14 15">
    <name type="scientific">Calycina marina</name>
    <dbReference type="NCBI Taxonomy" id="1763456"/>
    <lineage>
        <taxon>Eukaryota</taxon>
        <taxon>Fungi</taxon>
        <taxon>Dikarya</taxon>
        <taxon>Ascomycota</taxon>
        <taxon>Pezizomycotina</taxon>
        <taxon>Leotiomycetes</taxon>
        <taxon>Helotiales</taxon>
        <taxon>Pezizellaceae</taxon>
        <taxon>Calycina</taxon>
    </lineage>
</organism>
<comment type="similarity">
    <text evidence="2 11">Belongs to the mitochondrial carrier (TC 2.A.29) family.</text>
</comment>
<keyword evidence="15" id="KW-1185">Reference proteome</keyword>
<evidence type="ECO:0000256" key="5">
    <source>
        <dbReference type="ARBA" id="ARBA00022737"/>
    </source>
</evidence>
<gene>
    <name evidence="14" type="ORF">BJ878DRAFT_4026</name>
</gene>
<feature type="repeat" description="Solcar" evidence="10">
    <location>
        <begin position="263"/>
        <end position="346"/>
    </location>
</feature>
<dbReference type="EMBL" id="MU253746">
    <property type="protein sequence ID" value="KAG9248575.1"/>
    <property type="molecule type" value="Genomic_DNA"/>
</dbReference>
<dbReference type="GO" id="GO:0031966">
    <property type="term" value="C:mitochondrial membrane"/>
    <property type="evidence" value="ECO:0007669"/>
    <property type="project" value="UniProtKB-SubCell"/>
</dbReference>
<dbReference type="GO" id="GO:0022857">
    <property type="term" value="F:transmembrane transporter activity"/>
    <property type="evidence" value="ECO:0007669"/>
    <property type="project" value="TreeGrafter"/>
</dbReference>